<evidence type="ECO:0000256" key="1">
    <source>
        <dbReference type="ARBA" id="ARBA00004613"/>
    </source>
</evidence>
<feature type="chain" id="PRO_5045821730" evidence="7">
    <location>
        <begin position="24"/>
        <end position="197"/>
    </location>
</feature>
<keyword evidence="6" id="KW-0325">Glycoprotein</keyword>
<organism evidence="8 9">
    <name type="scientific">Pogona vitticeps</name>
    <name type="common">central bearded dragon</name>
    <dbReference type="NCBI Taxonomy" id="103695"/>
    <lineage>
        <taxon>Eukaryota</taxon>
        <taxon>Metazoa</taxon>
        <taxon>Chordata</taxon>
        <taxon>Craniata</taxon>
        <taxon>Vertebrata</taxon>
        <taxon>Euteleostomi</taxon>
        <taxon>Lepidosauria</taxon>
        <taxon>Squamata</taxon>
        <taxon>Bifurcata</taxon>
        <taxon>Unidentata</taxon>
        <taxon>Episquamata</taxon>
        <taxon>Toxicofera</taxon>
        <taxon>Iguania</taxon>
        <taxon>Acrodonta</taxon>
        <taxon>Agamidae</taxon>
        <taxon>Amphibolurinae</taxon>
        <taxon>Pogona</taxon>
    </lineage>
</organism>
<evidence type="ECO:0000256" key="7">
    <source>
        <dbReference type="SAM" id="SignalP"/>
    </source>
</evidence>
<dbReference type="PRINTS" id="PR00433">
    <property type="entry name" value="IL6GCSFMGF"/>
</dbReference>
<sequence>MNSAQSGLLFIISSALWLLLCSAAPLPEFSGDPGFQQFIRKNQEFVTKIRNEVSEMKELVRDEFKLGSDAELLLVQGLLGIEQVDHSHCWKQTCDMEGCFNQIRAGLHTYYGYLSHISHILPNQANRVASLQLDSSNLSTNIQQQMQESGLSAVTYPQPESQPTFVQTQREIGSYLVLRNFLKFMDITYRALRHCSA</sequence>
<dbReference type="InterPro" id="IPR030474">
    <property type="entry name" value="IL-6/GCSF/MGF"/>
</dbReference>
<evidence type="ECO:0000313" key="9">
    <source>
        <dbReference type="RefSeq" id="XP_020661538.2"/>
    </source>
</evidence>
<dbReference type="GO" id="GO:0008083">
    <property type="term" value="F:growth factor activity"/>
    <property type="evidence" value="ECO:0007669"/>
    <property type="project" value="UniProtKB-KW"/>
</dbReference>
<accession>A0A6J0UNC0</accession>
<evidence type="ECO:0000256" key="3">
    <source>
        <dbReference type="ARBA" id="ARBA00022525"/>
    </source>
</evidence>
<comment type="similarity">
    <text evidence="2">Belongs to the IL-6 superfamily.</text>
</comment>
<dbReference type="Proteomes" id="UP001652642">
    <property type="component" value="Chromosome 6"/>
</dbReference>
<keyword evidence="3" id="KW-0964">Secreted</keyword>
<dbReference type="Gene3D" id="1.20.1250.10">
    <property type="match status" value="1"/>
</dbReference>
<dbReference type="GO" id="GO:0005130">
    <property type="term" value="F:granulocyte colony-stimulating factor receptor binding"/>
    <property type="evidence" value="ECO:0007669"/>
    <property type="project" value="TreeGrafter"/>
</dbReference>
<dbReference type="GO" id="GO:0005576">
    <property type="term" value="C:extracellular region"/>
    <property type="evidence" value="ECO:0007669"/>
    <property type="project" value="UniProtKB-SubCell"/>
</dbReference>
<dbReference type="GO" id="GO:0006955">
    <property type="term" value="P:immune response"/>
    <property type="evidence" value="ECO:0007669"/>
    <property type="project" value="InterPro"/>
</dbReference>
<dbReference type="GeneID" id="110085575"/>
<proteinExistence type="inferred from homology"/>
<reference evidence="9" key="1">
    <citation type="submission" date="2025-08" db="UniProtKB">
        <authorList>
            <consortium name="RefSeq"/>
        </authorList>
    </citation>
    <scope>IDENTIFICATION</scope>
</reference>
<protein>
    <submittedName>
        <fullName evidence="9">Granulocyte colony-stimulating factor</fullName>
    </submittedName>
</protein>
<dbReference type="AlphaFoldDB" id="A0A6J0UNC0"/>
<dbReference type="RefSeq" id="XP_020661538.2">
    <property type="nucleotide sequence ID" value="XM_020805879.2"/>
</dbReference>
<dbReference type="PROSITE" id="PS00254">
    <property type="entry name" value="INTERLEUKIN_6"/>
    <property type="match status" value="1"/>
</dbReference>
<dbReference type="InParanoid" id="A0A6J0UNC0"/>
<dbReference type="CTD" id="1440"/>
<evidence type="ECO:0000256" key="5">
    <source>
        <dbReference type="ARBA" id="ARBA00023157"/>
    </source>
</evidence>
<keyword evidence="7" id="KW-0732">Signal</keyword>
<dbReference type="Pfam" id="PF16647">
    <property type="entry name" value="GCSF"/>
    <property type="match status" value="1"/>
</dbReference>
<dbReference type="SUPFAM" id="SSF47266">
    <property type="entry name" value="4-helical cytokines"/>
    <property type="match status" value="1"/>
</dbReference>
<evidence type="ECO:0000313" key="8">
    <source>
        <dbReference type="Proteomes" id="UP001652642"/>
    </source>
</evidence>
<dbReference type="KEGG" id="pvt:110085575"/>
<dbReference type="InterPro" id="IPR009079">
    <property type="entry name" value="4_helix_cytokine-like_core"/>
</dbReference>
<name>A0A6J0UNC0_9SAUR</name>
<comment type="subcellular location">
    <subcellularLocation>
        <location evidence="1">Secreted</location>
    </subcellularLocation>
</comment>
<keyword evidence="8" id="KW-1185">Reference proteome</keyword>
<dbReference type="SMART" id="SM00126">
    <property type="entry name" value="IL6"/>
    <property type="match status" value="1"/>
</dbReference>
<dbReference type="GO" id="GO:0045639">
    <property type="term" value="P:positive regulation of myeloid cell differentiation"/>
    <property type="evidence" value="ECO:0007669"/>
    <property type="project" value="InterPro"/>
</dbReference>
<dbReference type="InterPro" id="IPR040117">
    <property type="entry name" value="GCSF/MGF"/>
</dbReference>
<keyword evidence="5" id="KW-1015">Disulfide bond</keyword>
<dbReference type="PANTHER" id="PTHR10511">
    <property type="entry name" value="GRANULOCYTE COLONY-STIMULATING FACTOR"/>
    <property type="match status" value="1"/>
</dbReference>
<dbReference type="GO" id="GO:0005125">
    <property type="term" value="F:cytokine activity"/>
    <property type="evidence" value="ECO:0007669"/>
    <property type="project" value="InterPro"/>
</dbReference>
<evidence type="ECO:0000256" key="4">
    <source>
        <dbReference type="ARBA" id="ARBA00023030"/>
    </source>
</evidence>
<dbReference type="OrthoDB" id="9896489at2759"/>
<dbReference type="PANTHER" id="PTHR10511:SF2">
    <property type="entry name" value="GRANULOCYTE COLONY-STIMULATING FACTOR"/>
    <property type="match status" value="1"/>
</dbReference>
<keyword evidence="4" id="KW-0339">Growth factor</keyword>
<gene>
    <name evidence="9" type="primary">CSF3</name>
</gene>
<evidence type="ECO:0000256" key="6">
    <source>
        <dbReference type="ARBA" id="ARBA00023180"/>
    </source>
</evidence>
<feature type="signal peptide" evidence="7">
    <location>
        <begin position="1"/>
        <end position="23"/>
    </location>
</feature>
<dbReference type="InterPro" id="IPR030473">
    <property type="entry name" value="IL6/GCSF/MGF_CS"/>
</dbReference>
<evidence type="ECO:0000256" key="2">
    <source>
        <dbReference type="ARBA" id="ARBA00007432"/>
    </source>
</evidence>